<proteinExistence type="inferred from homology"/>
<dbReference type="AlphaFoldDB" id="A0A2M7TW87"/>
<dbReference type="SUPFAM" id="SSF54211">
    <property type="entry name" value="Ribosomal protein S5 domain 2-like"/>
    <property type="match status" value="1"/>
</dbReference>
<keyword evidence="3 4" id="KW-0687">Ribonucleoprotein</keyword>
<dbReference type="GO" id="GO:0003735">
    <property type="term" value="F:structural constituent of ribosome"/>
    <property type="evidence" value="ECO:0007669"/>
    <property type="project" value="InterPro"/>
</dbReference>
<gene>
    <name evidence="7" type="ORF">COY16_05380</name>
</gene>
<dbReference type="GO" id="GO:0006412">
    <property type="term" value="P:translation"/>
    <property type="evidence" value="ECO:0007669"/>
    <property type="project" value="InterPro"/>
</dbReference>
<feature type="compositionally biased region" description="Basic residues" evidence="6">
    <location>
        <begin position="131"/>
        <end position="151"/>
    </location>
</feature>
<dbReference type="GO" id="GO:0022627">
    <property type="term" value="C:cytosolic small ribosomal subunit"/>
    <property type="evidence" value="ECO:0007669"/>
    <property type="project" value="TreeGrafter"/>
</dbReference>
<accession>A0A2M7TW87</accession>
<dbReference type="InterPro" id="IPR014721">
    <property type="entry name" value="Ribsml_uS5_D2-typ_fold_subgr"/>
</dbReference>
<reference evidence="8" key="1">
    <citation type="submission" date="2017-09" db="EMBL/GenBank/DDBJ databases">
        <title>Depth-based differentiation of microbial function through sediment-hosted aquifers and enrichment of novel symbionts in the deep terrestrial subsurface.</title>
        <authorList>
            <person name="Probst A.J."/>
            <person name="Ladd B."/>
            <person name="Jarett J.K."/>
            <person name="Geller-Mcgrath D.E."/>
            <person name="Sieber C.M.K."/>
            <person name="Emerson J.B."/>
            <person name="Anantharaman K."/>
            <person name="Thomas B.C."/>
            <person name="Malmstrom R."/>
            <person name="Stieglmeier M."/>
            <person name="Klingl A."/>
            <person name="Woyke T."/>
            <person name="Ryan C.M."/>
            <person name="Banfield J.F."/>
        </authorList>
    </citation>
    <scope>NUCLEOTIDE SEQUENCE [LARGE SCALE GENOMIC DNA]</scope>
</reference>
<evidence type="ECO:0000313" key="8">
    <source>
        <dbReference type="Proteomes" id="UP000228503"/>
    </source>
</evidence>
<dbReference type="InterPro" id="IPR020568">
    <property type="entry name" value="Ribosomal_Su5_D2-typ_SF"/>
</dbReference>
<dbReference type="InterPro" id="IPR023035">
    <property type="entry name" value="Ribosomal_uS9_bac/plastid"/>
</dbReference>
<dbReference type="EMBL" id="PFOB01000066">
    <property type="protein sequence ID" value="PIZ62097.1"/>
    <property type="molecule type" value="Genomic_DNA"/>
</dbReference>
<feature type="region of interest" description="Disordered" evidence="6">
    <location>
        <begin position="129"/>
        <end position="151"/>
    </location>
</feature>
<dbReference type="InterPro" id="IPR020574">
    <property type="entry name" value="Ribosomal_uS9_CS"/>
</dbReference>
<dbReference type="InterPro" id="IPR000754">
    <property type="entry name" value="Ribosomal_uS9"/>
</dbReference>
<keyword evidence="2 4" id="KW-0689">Ribosomal protein</keyword>
<dbReference type="Pfam" id="PF00380">
    <property type="entry name" value="Ribosomal_S9"/>
    <property type="match status" value="1"/>
</dbReference>
<dbReference type="PROSITE" id="PS00360">
    <property type="entry name" value="RIBOSOMAL_S9"/>
    <property type="match status" value="1"/>
</dbReference>
<evidence type="ECO:0000256" key="3">
    <source>
        <dbReference type="ARBA" id="ARBA00023274"/>
    </source>
</evidence>
<protein>
    <recommendedName>
        <fullName evidence="5">30S ribosomal protein S9</fullName>
    </recommendedName>
</protein>
<dbReference type="Gene3D" id="3.30.230.10">
    <property type="match status" value="1"/>
</dbReference>
<comment type="similarity">
    <text evidence="1 4">Belongs to the universal ribosomal protein uS9 family.</text>
</comment>
<dbReference type="PANTHER" id="PTHR21569">
    <property type="entry name" value="RIBOSOMAL PROTEIN S9"/>
    <property type="match status" value="1"/>
</dbReference>
<name>A0A2M7TW87_9BACT</name>
<dbReference type="NCBIfam" id="NF001099">
    <property type="entry name" value="PRK00132.1"/>
    <property type="match status" value="1"/>
</dbReference>
<evidence type="ECO:0000256" key="2">
    <source>
        <dbReference type="ARBA" id="ARBA00022980"/>
    </source>
</evidence>
<dbReference type="Proteomes" id="UP000228503">
    <property type="component" value="Unassembled WGS sequence"/>
</dbReference>
<evidence type="ECO:0000256" key="1">
    <source>
        <dbReference type="ARBA" id="ARBA00005251"/>
    </source>
</evidence>
<evidence type="ECO:0000313" key="7">
    <source>
        <dbReference type="EMBL" id="PIZ62097.1"/>
    </source>
</evidence>
<organism evidence="7 8">
    <name type="scientific">Candidatus Roizmanbacteria bacterium CG_4_10_14_0_2_um_filter_39_13</name>
    <dbReference type="NCBI Taxonomy" id="1974825"/>
    <lineage>
        <taxon>Bacteria</taxon>
        <taxon>Candidatus Roizmaniibacteriota</taxon>
    </lineage>
</organism>
<dbReference type="GO" id="GO:0003723">
    <property type="term" value="F:RNA binding"/>
    <property type="evidence" value="ECO:0007669"/>
    <property type="project" value="TreeGrafter"/>
</dbReference>
<sequence length="151" mass="17162">MPKKKKDITYYEAIGRRRESTTRVRLYIVSKKDKSVTVGKTVIKQGAILINDKLSEEYFPAEAEKQTLIKPLELTDSVDRFAISILIRGGGKSGQLDAVVHGISRALCIVDEEYRPLLKKEGLLTRDPRVRERRKVGKGGKARRKKQSPKR</sequence>
<dbReference type="PANTHER" id="PTHR21569:SF1">
    <property type="entry name" value="SMALL RIBOSOMAL SUBUNIT PROTEIN US9M"/>
    <property type="match status" value="1"/>
</dbReference>
<evidence type="ECO:0000256" key="4">
    <source>
        <dbReference type="RuleBase" id="RU003815"/>
    </source>
</evidence>
<evidence type="ECO:0000256" key="6">
    <source>
        <dbReference type="SAM" id="MobiDB-lite"/>
    </source>
</evidence>
<evidence type="ECO:0000256" key="5">
    <source>
        <dbReference type="RuleBase" id="RU003816"/>
    </source>
</evidence>
<comment type="caution">
    <text evidence="7">The sequence shown here is derived from an EMBL/GenBank/DDBJ whole genome shotgun (WGS) entry which is preliminary data.</text>
</comment>